<feature type="transmembrane region" description="Helical" evidence="1">
    <location>
        <begin position="80"/>
        <end position="101"/>
    </location>
</feature>
<sequence length="120" mass="12249">MVEVRGVFGVRHPDDPEPVESTKVVAARLLAAVGVALSPFVGGAVPALIALMLARQAEADIRASEGFLLGASRLPLIRRLAWIALGIATAVVVAGLLLWVLSLARAAGDPSYDGGVAVSG</sequence>
<keyword evidence="1" id="KW-1133">Transmembrane helix</keyword>
<reference evidence="2" key="1">
    <citation type="submission" date="2022-12" db="EMBL/GenBank/DDBJ databases">
        <title>Reference genome sequencing for broad-spectrum identification of bacterial and archaeal isolates by mass spectrometry.</title>
        <authorList>
            <person name="Sekiguchi Y."/>
            <person name="Tourlousse D.M."/>
        </authorList>
    </citation>
    <scope>NUCLEOTIDE SEQUENCE</scope>
    <source>
        <strain evidence="2">LLR39Z86</strain>
    </source>
</reference>
<evidence type="ECO:0000313" key="2">
    <source>
        <dbReference type="EMBL" id="GLI42041.1"/>
    </source>
</evidence>
<protein>
    <submittedName>
        <fullName evidence="2">Uncharacterized protein</fullName>
    </submittedName>
</protein>
<feature type="transmembrane region" description="Helical" evidence="1">
    <location>
        <begin position="29"/>
        <end position="54"/>
    </location>
</feature>
<comment type="caution">
    <text evidence="2">The sequence shown here is derived from an EMBL/GenBank/DDBJ whole genome shotgun (WGS) entry which is preliminary data.</text>
</comment>
<organism evidence="2 3">
    <name type="scientific">Glycomyces algeriensis</name>
    <dbReference type="NCBI Taxonomy" id="256037"/>
    <lineage>
        <taxon>Bacteria</taxon>
        <taxon>Bacillati</taxon>
        <taxon>Actinomycetota</taxon>
        <taxon>Actinomycetes</taxon>
        <taxon>Glycomycetales</taxon>
        <taxon>Glycomycetaceae</taxon>
        <taxon>Glycomyces</taxon>
    </lineage>
</organism>
<evidence type="ECO:0000256" key="1">
    <source>
        <dbReference type="SAM" id="Phobius"/>
    </source>
</evidence>
<accession>A0A9W6G7X9</accession>
<evidence type="ECO:0000313" key="3">
    <source>
        <dbReference type="Proteomes" id="UP001144313"/>
    </source>
</evidence>
<dbReference type="AlphaFoldDB" id="A0A9W6G7X9"/>
<name>A0A9W6G7X9_9ACTN</name>
<keyword evidence="3" id="KW-1185">Reference proteome</keyword>
<proteinExistence type="predicted"/>
<keyword evidence="1" id="KW-0812">Transmembrane</keyword>
<dbReference type="RefSeq" id="WP_270114994.1">
    <property type="nucleotide sequence ID" value="NZ_BAAAOL010000003.1"/>
</dbReference>
<dbReference type="Proteomes" id="UP001144313">
    <property type="component" value="Unassembled WGS sequence"/>
</dbReference>
<keyword evidence="1" id="KW-0472">Membrane</keyword>
<dbReference type="EMBL" id="BSDT01000001">
    <property type="protein sequence ID" value="GLI42041.1"/>
    <property type="molecule type" value="Genomic_DNA"/>
</dbReference>
<gene>
    <name evidence="2" type="ORF">GALLR39Z86_18910</name>
</gene>